<keyword evidence="3" id="KW-0238">DNA-binding</keyword>
<dbReference type="GO" id="GO:0003677">
    <property type="term" value="F:DNA binding"/>
    <property type="evidence" value="ECO:0007669"/>
    <property type="project" value="UniProtKB-KW"/>
</dbReference>
<keyword evidence="4" id="KW-0804">Transcription</keyword>
<dbReference type="OrthoDB" id="1674324at2759"/>
<organism evidence="7 8">
    <name type="scientific">Carpinus fangiana</name>
    <dbReference type="NCBI Taxonomy" id="176857"/>
    <lineage>
        <taxon>Eukaryota</taxon>
        <taxon>Viridiplantae</taxon>
        <taxon>Streptophyta</taxon>
        <taxon>Embryophyta</taxon>
        <taxon>Tracheophyta</taxon>
        <taxon>Spermatophyta</taxon>
        <taxon>Magnoliopsida</taxon>
        <taxon>eudicotyledons</taxon>
        <taxon>Gunneridae</taxon>
        <taxon>Pentapetalae</taxon>
        <taxon>rosids</taxon>
        <taxon>fabids</taxon>
        <taxon>Fagales</taxon>
        <taxon>Betulaceae</taxon>
        <taxon>Carpinus</taxon>
    </lineage>
</organism>
<evidence type="ECO:0000313" key="8">
    <source>
        <dbReference type="Proteomes" id="UP000327013"/>
    </source>
</evidence>
<accession>A0A5N6RM97</accession>
<name>A0A5N6RM97_9ROSI</name>
<feature type="domain" description="NAC" evidence="6">
    <location>
        <begin position="14"/>
        <end position="170"/>
    </location>
</feature>
<dbReference type="AlphaFoldDB" id="A0A5N6RM97"/>
<gene>
    <name evidence="7" type="ORF">FH972_018069</name>
</gene>
<dbReference type="GO" id="GO:0006355">
    <property type="term" value="P:regulation of DNA-templated transcription"/>
    <property type="evidence" value="ECO:0007669"/>
    <property type="project" value="InterPro"/>
</dbReference>
<dbReference type="Gene3D" id="2.170.150.80">
    <property type="entry name" value="NAC domain"/>
    <property type="match status" value="1"/>
</dbReference>
<proteinExistence type="predicted"/>
<dbReference type="Proteomes" id="UP000327013">
    <property type="component" value="Chromosome 7"/>
</dbReference>
<dbReference type="PROSITE" id="PS51005">
    <property type="entry name" value="NAC"/>
    <property type="match status" value="1"/>
</dbReference>
<dbReference type="GO" id="GO:0005634">
    <property type="term" value="C:nucleus"/>
    <property type="evidence" value="ECO:0007669"/>
    <property type="project" value="UniProtKB-SubCell"/>
</dbReference>
<evidence type="ECO:0000256" key="3">
    <source>
        <dbReference type="ARBA" id="ARBA00023125"/>
    </source>
</evidence>
<evidence type="ECO:0000256" key="2">
    <source>
        <dbReference type="ARBA" id="ARBA00023015"/>
    </source>
</evidence>
<evidence type="ECO:0000259" key="6">
    <source>
        <dbReference type="PROSITE" id="PS51005"/>
    </source>
</evidence>
<reference evidence="7 8" key="1">
    <citation type="submission" date="2019-06" db="EMBL/GenBank/DDBJ databases">
        <title>A chromosomal-level reference genome of Carpinus fangiana (Coryloideae, Betulaceae).</title>
        <authorList>
            <person name="Yang X."/>
            <person name="Wang Z."/>
            <person name="Zhang L."/>
            <person name="Hao G."/>
            <person name="Liu J."/>
            <person name="Yang Y."/>
        </authorList>
    </citation>
    <scope>NUCLEOTIDE SEQUENCE [LARGE SCALE GENOMIC DNA]</scope>
    <source>
        <strain evidence="7">Cfa_2016G</strain>
        <tissue evidence="7">Leaf</tissue>
    </source>
</reference>
<evidence type="ECO:0000256" key="5">
    <source>
        <dbReference type="ARBA" id="ARBA00023242"/>
    </source>
</evidence>
<comment type="subcellular location">
    <subcellularLocation>
        <location evidence="1">Nucleus</location>
    </subcellularLocation>
</comment>
<dbReference type="InterPro" id="IPR003441">
    <property type="entry name" value="NAC-dom"/>
</dbReference>
<evidence type="ECO:0000256" key="1">
    <source>
        <dbReference type="ARBA" id="ARBA00004123"/>
    </source>
</evidence>
<keyword evidence="2" id="KW-0805">Transcription regulation</keyword>
<dbReference type="InterPro" id="IPR036093">
    <property type="entry name" value="NAC_dom_sf"/>
</dbReference>
<evidence type="ECO:0000256" key="4">
    <source>
        <dbReference type="ARBA" id="ARBA00023163"/>
    </source>
</evidence>
<protein>
    <recommendedName>
        <fullName evidence="6">NAC domain-containing protein</fullName>
    </recommendedName>
</protein>
<dbReference type="PANTHER" id="PTHR31989">
    <property type="entry name" value="NAC DOMAIN-CONTAINING PROTEIN 82-RELATED"/>
    <property type="match status" value="1"/>
</dbReference>
<dbReference type="Pfam" id="PF02365">
    <property type="entry name" value="NAM"/>
    <property type="match status" value="1"/>
</dbReference>
<keyword evidence="5" id="KW-0539">Nucleus</keyword>
<evidence type="ECO:0000313" key="7">
    <source>
        <dbReference type="EMBL" id="KAE8100143.1"/>
    </source>
</evidence>
<dbReference type="EMBL" id="CM017327">
    <property type="protein sequence ID" value="KAE8100142.1"/>
    <property type="molecule type" value="Genomic_DNA"/>
</dbReference>
<dbReference type="SUPFAM" id="SSF101941">
    <property type="entry name" value="NAC domain"/>
    <property type="match status" value="1"/>
</dbReference>
<dbReference type="EMBL" id="CM017327">
    <property type="protein sequence ID" value="KAE8100143.1"/>
    <property type="molecule type" value="Genomic_DNA"/>
</dbReference>
<keyword evidence="8" id="KW-1185">Reference proteome</keyword>
<sequence>MGDPQDPRATSFTLPPGCRFYPSHQQLVCHYLTNKNSNGNSNLRIDDSVNGYDLIRELELYNYEPFELPGTACFSYGCGGRKRHWYCYTIRVAKERKGRTRRTTNGYWRRGTVRDVLGSGGKVVVGTRTSFVFYLGNSPKTAVRTDWVMYEYALLDNLKASFVLCRVFAKSHAGNSISDNGLSCCAEESVPAVRHIGIQHDDNSVEATMYDTVEATMYDDNSVDRNSEIPKYPKQLVSELDNQVMTGPVCVPSFPFPSGLLQPREPVSSSALPGNDAEFFEALTGQQLLSILEEDFIELKDLMR</sequence>